<dbReference type="InterPro" id="IPR036397">
    <property type="entry name" value="RNaseH_sf"/>
</dbReference>
<reference evidence="1" key="1">
    <citation type="submission" date="2020-10" db="EMBL/GenBank/DDBJ databases">
        <authorList>
            <person name="Castelo-Branco R."/>
            <person name="Eusebio N."/>
            <person name="Adriana R."/>
            <person name="Vieira A."/>
            <person name="Brugerolle De Fraissinette N."/>
            <person name="Rezende De Castro R."/>
            <person name="Schneider M.P."/>
            <person name="Vasconcelos V."/>
            <person name="Leao P.N."/>
        </authorList>
    </citation>
    <scope>NUCLEOTIDE SEQUENCE</scope>
    <source>
        <strain evidence="1">LEGE 11467</strain>
    </source>
</reference>
<gene>
    <name evidence="1" type="ORF">IQ235_02880</name>
</gene>
<dbReference type="InterPro" id="IPR012337">
    <property type="entry name" value="RNaseH-like_sf"/>
</dbReference>
<dbReference type="AlphaFoldDB" id="A0A928VWV7"/>
<protein>
    <recommendedName>
        <fullName evidence="3">Piwi domain-containing protein</fullName>
    </recommendedName>
</protein>
<dbReference type="Proteomes" id="UP000621799">
    <property type="component" value="Unassembled WGS sequence"/>
</dbReference>
<keyword evidence="2" id="KW-1185">Reference proteome</keyword>
<dbReference type="SUPFAM" id="SSF53098">
    <property type="entry name" value="Ribonuclease H-like"/>
    <property type="match status" value="1"/>
</dbReference>
<evidence type="ECO:0000313" key="2">
    <source>
        <dbReference type="Proteomes" id="UP000621799"/>
    </source>
</evidence>
<dbReference type="GO" id="GO:0003676">
    <property type="term" value="F:nucleic acid binding"/>
    <property type="evidence" value="ECO:0007669"/>
    <property type="project" value="InterPro"/>
</dbReference>
<accession>A0A928VWV7</accession>
<dbReference type="RefSeq" id="WP_264319998.1">
    <property type="nucleotide sequence ID" value="NZ_JADEXN010000028.1"/>
</dbReference>
<dbReference type="Gene3D" id="3.30.420.10">
    <property type="entry name" value="Ribonuclease H-like superfamily/Ribonuclease H"/>
    <property type="match status" value="1"/>
</dbReference>
<name>A0A928VWV7_9CYAN</name>
<dbReference type="EMBL" id="JADEXN010000028">
    <property type="protein sequence ID" value="MBE9039736.1"/>
    <property type="molecule type" value="Genomic_DNA"/>
</dbReference>
<comment type="caution">
    <text evidence="1">The sequence shown here is derived from an EMBL/GenBank/DDBJ whole genome shotgun (WGS) entry which is preliminary data.</text>
</comment>
<proteinExistence type="predicted"/>
<organism evidence="1 2">
    <name type="scientific">Zarconia navalis LEGE 11467</name>
    <dbReference type="NCBI Taxonomy" id="1828826"/>
    <lineage>
        <taxon>Bacteria</taxon>
        <taxon>Bacillati</taxon>
        <taxon>Cyanobacteriota</taxon>
        <taxon>Cyanophyceae</taxon>
        <taxon>Oscillatoriophycideae</taxon>
        <taxon>Oscillatoriales</taxon>
        <taxon>Oscillatoriales incertae sedis</taxon>
        <taxon>Zarconia</taxon>
        <taxon>Zarconia navalis</taxon>
    </lineage>
</organism>
<evidence type="ECO:0000313" key="1">
    <source>
        <dbReference type="EMBL" id="MBE9039736.1"/>
    </source>
</evidence>
<sequence length="476" mass="54225">MSKIKPLKLHPPQLTAQFFDEPKLLFADRGEHSNPKIGIALYGPQSLGTSRHKQEVHIGFIGTGEGMAAAKQFYGDLADGVEGETSQISFPGCKSDRGFRCELRMDENLFEPITRKETVEILGIKKQQERFKRLLELLKIKLELLTQRDYPLDYIVFVPPHDIFQKCRVANYRVQKIPIHRDLRRAFKALAMQFHKPTQILRETTIGLVNSQQQLDHRSCIAWNLFTGLYFKVEGLPWSPVGLTPGTCFIGISFFRSLGSVSTLRSSVVQAFDENGEGLVLRGPSFHWDSNKEGRSPHLPEDMAHELLQMVLARYRNERRHLPRRVVVHKSSRFEPEERSGFEKVLCSSGVEQYDLVSLRMSNDVRLIRAGQYPPLRGASFNVGDISYLYTTGYIPELGGYPHGHVPSPLQVADHIGDTSDAQIKQEILLLTKMNFNSADFAGSLPIDLRFSRLVGDILREIPTEQRPEPKYKYYM</sequence>
<evidence type="ECO:0008006" key="3">
    <source>
        <dbReference type="Google" id="ProtNLM"/>
    </source>
</evidence>